<evidence type="ECO:0000313" key="2">
    <source>
        <dbReference type="Proteomes" id="UP001142489"/>
    </source>
</evidence>
<organism evidence="1 2">
    <name type="scientific">Phrynocephalus forsythii</name>
    <dbReference type="NCBI Taxonomy" id="171643"/>
    <lineage>
        <taxon>Eukaryota</taxon>
        <taxon>Metazoa</taxon>
        <taxon>Chordata</taxon>
        <taxon>Craniata</taxon>
        <taxon>Vertebrata</taxon>
        <taxon>Euteleostomi</taxon>
        <taxon>Lepidosauria</taxon>
        <taxon>Squamata</taxon>
        <taxon>Bifurcata</taxon>
        <taxon>Unidentata</taxon>
        <taxon>Episquamata</taxon>
        <taxon>Toxicofera</taxon>
        <taxon>Iguania</taxon>
        <taxon>Acrodonta</taxon>
        <taxon>Agamidae</taxon>
        <taxon>Agaminae</taxon>
        <taxon>Phrynocephalus</taxon>
    </lineage>
</organism>
<gene>
    <name evidence="1" type="ORF">JRQ81_018961</name>
</gene>
<dbReference type="AlphaFoldDB" id="A0A9Q0XQI1"/>
<dbReference type="Proteomes" id="UP001142489">
    <property type="component" value="Unassembled WGS sequence"/>
</dbReference>
<comment type="caution">
    <text evidence="1">The sequence shown here is derived from an EMBL/GenBank/DDBJ whole genome shotgun (WGS) entry which is preliminary data.</text>
</comment>
<evidence type="ECO:0000313" key="1">
    <source>
        <dbReference type="EMBL" id="KAJ7322674.1"/>
    </source>
</evidence>
<accession>A0A9Q0XQI1</accession>
<protein>
    <submittedName>
        <fullName evidence="1">Uncharacterized protein</fullName>
    </submittedName>
</protein>
<proteinExistence type="predicted"/>
<sequence>MRRKKSKPLQEAKWVRSAPSDHSLERLERLRRIEASSALQEEEGGKRNQAVLWKKIEKQLSVLTEGLEALGGGYPRKSNRSVRTVNVLKRNFKLLILKLRRYKQILRTLIRE</sequence>
<reference evidence="1" key="1">
    <citation type="journal article" date="2023" name="DNA Res.">
        <title>Chromosome-level genome assembly of Phrynocephalus forsythii using third-generation DNA sequencing and Hi-C analysis.</title>
        <authorList>
            <person name="Qi Y."/>
            <person name="Zhao W."/>
            <person name="Zhao Y."/>
            <person name="Niu C."/>
            <person name="Cao S."/>
            <person name="Zhang Y."/>
        </authorList>
    </citation>
    <scope>NUCLEOTIDE SEQUENCE</scope>
    <source>
        <tissue evidence="1">Muscle</tissue>
    </source>
</reference>
<dbReference type="EMBL" id="JAPFRF010000009">
    <property type="protein sequence ID" value="KAJ7322674.1"/>
    <property type="molecule type" value="Genomic_DNA"/>
</dbReference>
<name>A0A9Q0XQI1_9SAUR</name>
<keyword evidence="2" id="KW-1185">Reference proteome</keyword>